<sequence>MKKIVKYVLLVVSLLLISQTPVSANDNQSYVSDNEESPISHIVFTPDNVQITVNNEAAEAREIILLLSKHTDEALLAQVDPNAQSDDLQVLQDELGISFNAIEDQLDLEKNPTVFNVIQQIQHASSGIYSSIDPMGNVVFTISNPEIVESDETIRVKLFNEDLIEFNRAEDSTLEYNSYNFVLEE</sequence>
<dbReference type="Proteomes" id="UP000306420">
    <property type="component" value="Unassembled WGS sequence"/>
</dbReference>
<proteinExistence type="predicted"/>
<comment type="caution">
    <text evidence="2">The sequence shown here is derived from an EMBL/GenBank/DDBJ whole genome shotgun (WGS) entry which is preliminary data.</text>
</comment>
<dbReference type="AlphaFoldDB" id="A0A5R9DV29"/>
<reference evidence="2 3" key="1">
    <citation type="submission" date="2019-05" db="EMBL/GenBank/DDBJ databases">
        <title>The metagenome of a microbial culture collection derived from dairy environment covers the genomic content of the human microbiome.</title>
        <authorList>
            <person name="Roder T."/>
            <person name="Wuthrich D."/>
            <person name="Sattari Z."/>
            <person name="Von Ah U."/>
            <person name="Bar C."/>
            <person name="Ronchi F."/>
            <person name="Macpherson A.J."/>
            <person name="Ganal-Vonarburg S.C."/>
            <person name="Bruggmann R."/>
            <person name="Vergeres G."/>
        </authorList>
    </citation>
    <scope>NUCLEOTIDE SEQUENCE [LARGE SCALE GENOMIC DNA]</scope>
    <source>
        <strain evidence="2 3">FAM 24227</strain>
    </source>
</reference>
<name>A0A5R9DV29_9LACT</name>
<gene>
    <name evidence="2" type="ORF">FEZ33_12065</name>
</gene>
<feature type="signal peptide" evidence="1">
    <location>
        <begin position="1"/>
        <end position="24"/>
    </location>
</feature>
<protein>
    <submittedName>
        <fullName evidence="2">Uncharacterized protein</fullName>
    </submittedName>
</protein>
<evidence type="ECO:0000313" key="2">
    <source>
        <dbReference type="EMBL" id="TLQ37955.1"/>
    </source>
</evidence>
<keyword evidence="1" id="KW-0732">Signal</keyword>
<feature type="chain" id="PRO_5024462447" evidence="1">
    <location>
        <begin position="25"/>
        <end position="185"/>
    </location>
</feature>
<organism evidence="2 3">
    <name type="scientific">Ruoffia tabacinasalis</name>
    <dbReference type="NCBI Taxonomy" id="87458"/>
    <lineage>
        <taxon>Bacteria</taxon>
        <taxon>Bacillati</taxon>
        <taxon>Bacillota</taxon>
        <taxon>Bacilli</taxon>
        <taxon>Lactobacillales</taxon>
        <taxon>Aerococcaceae</taxon>
        <taxon>Ruoffia</taxon>
    </lineage>
</organism>
<dbReference type="RefSeq" id="WP_138405601.1">
    <property type="nucleotide sequence ID" value="NZ_VBSP01000090.1"/>
</dbReference>
<evidence type="ECO:0000313" key="3">
    <source>
        <dbReference type="Proteomes" id="UP000306420"/>
    </source>
</evidence>
<evidence type="ECO:0000256" key="1">
    <source>
        <dbReference type="SAM" id="SignalP"/>
    </source>
</evidence>
<accession>A0A5R9DV29</accession>
<dbReference type="EMBL" id="VBSP01000090">
    <property type="protein sequence ID" value="TLQ37955.1"/>
    <property type="molecule type" value="Genomic_DNA"/>
</dbReference>